<dbReference type="SUPFAM" id="SSF101498">
    <property type="entry name" value="Anti-sigma factor FlgM"/>
    <property type="match status" value="1"/>
</dbReference>
<dbReference type="RefSeq" id="WP_136692293.1">
    <property type="nucleotide sequence ID" value="NZ_SSHH01000001.1"/>
</dbReference>
<sequence>MSLYDVSKLSGPGTIRPTGRDMSGARPEAKTAKAESVADKGVAVQTGSRVSAGDVPVDNDRVAQIREALRDGSYPIVPAKITDAIIAARLMLSNGQ</sequence>
<name>A0A4V4U8W2_9SPHN</name>
<dbReference type="EMBL" id="SSHH01000001">
    <property type="protein sequence ID" value="TIX51507.1"/>
    <property type="molecule type" value="Genomic_DNA"/>
</dbReference>
<proteinExistence type="predicted"/>
<comment type="caution">
    <text evidence="3">The sequence shown here is derived from an EMBL/GenBank/DDBJ whole genome shotgun (WGS) entry which is preliminary data.</text>
</comment>
<evidence type="ECO:0000313" key="4">
    <source>
        <dbReference type="Proteomes" id="UP000309389"/>
    </source>
</evidence>
<evidence type="ECO:0000256" key="1">
    <source>
        <dbReference type="SAM" id="MobiDB-lite"/>
    </source>
</evidence>
<organism evidence="3 4">
    <name type="scientific">Alteraurantiacibacter aquimixticola</name>
    <dbReference type="NCBI Taxonomy" id="2489173"/>
    <lineage>
        <taxon>Bacteria</taxon>
        <taxon>Pseudomonadati</taxon>
        <taxon>Pseudomonadota</taxon>
        <taxon>Alphaproteobacteria</taxon>
        <taxon>Sphingomonadales</taxon>
        <taxon>Erythrobacteraceae</taxon>
        <taxon>Alteraurantiacibacter</taxon>
    </lineage>
</organism>
<dbReference type="Pfam" id="PF04316">
    <property type="entry name" value="FlgM"/>
    <property type="match status" value="1"/>
</dbReference>
<gene>
    <name evidence="3" type="ORF">E5222_03375</name>
</gene>
<feature type="domain" description="Anti-sigma-28 factor FlgM C-terminal" evidence="2">
    <location>
        <begin position="51"/>
        <end position="86"/>
    </location>
</feature>
<accession>A0A4V4U8W2</accession>
<feature type="compositionally biased region" description="Basic and acidic residues" evidence="1">
    <location>
        <begin position="27"/>
        <end position="38"/>
    </location>
</feature>
<evidence type="ECO:0000259" key="2">
    <source>
        <dbReference type="Pfam" id="PF04316"/>
    </source>
</evidence>
<keyword evidence="3" id="KW-0966">Cell projection</keyword>
<keyword evidence="4" id="KW-1185">Reference proteome</keyword>
<keyword evidence="3" id="KW-0969">Cilium</keyword>
<reference evidence="3 4" key="1">
    <citation type="submission" date="2019-04" db="EMBL/GenBank/DDBJ databases">
        <title>Altererythrobacter aquimixticola sp. nov., isolated from sediment of junction between the ocean and a freshwater spring.</title>
        <authorList>
            <person name="Yoon J.-H."/>
        </authorList>
    </citation>
    <scope>NUCLEOTIDE SEQUENCE [LARGE SCALE GENOMIC DNA]</scope>
    <source>
        <strain evidence="3 4">SSKS-13</strain>
    </source>
</reference>
<dbReference type="InterPro" id="IPR031316">
    <property type="entry name" value="FlgM_C"/>
</dbReference>
<evidence type="ECO:0000313" key="3">
    <source>
        <dbReference type="EMBL" id="TIX51507.1"/>
    </source>
</evidence>
<dbReference type="AlphaFoldDB" id="A0A4V4U8W2"/>
<keyword evidence="3" id="KW-0282">Flagellum</keyword>
<protein>
    <submittedName>
        <fullName evidence="3">Flagellar biosynthesis anti-sigma factor FlgM</fullName>
    </submittedName>
</protein>
<dbReference type="Proteomes" id="UP000309389">
    <property type="component" value="Unassembled WGS sequence"/>
</dbReference>
<feature type="region of interest" description="Disordered" evidence="1">
    <location>
        <begin position="1"/>
        <end position="55"/>
    </location>
</feature>
<dbReference type="OrthoDB" id="7392062at2"/>
<dbReference type="InterPro" id="IPR035890">
    <property type="entry name" value="Anti-sigma-28_factor_FlgM_sf"/>
</dbReference>